<dbReference type="InterPro" id="IPR051016">
    <property type="entry name" value="Diverse_Substrate_AcTransf"/>
</dbReference>
<accession>A0A919KZ02</accession>
<dbReference type="CDD" id="cd04301">
    <property type="entry name" value="NAT_SF"/>
    <property type="match status" value="1"/>
</dbReference>
<keyword evidence="5" id="KW-1185">Reference proteome</keyword>
<evidence type="ECO:0000259" key="3">
    <source>
        <dbReference type="PROSITE" id="PS51186"/>
    </source>
</evidence>
<dbReference type="Pfam" id="PF00583">
    <property type="entry name" value="Acetyltransf_1"/>
    <property type="match status" value="1"/>
</dbReference>
<dbReference type="PANTHER" id="PTHR10545">
    <property type="entry name" value="DIAMINE N-ACETYLTRANSFERASE"/>
    <property type="match status" value="1"/>
</dbReference>
<keyword evidence="2" id="KW-0012">Acyltransferase</keyword>
<reference evidence="4" key="2">
    <citation type="submission" date="2020-09" db="EMBL/GenBank/DDBJ databases">
        <authorList>
            <person name="Sun Q."/>
            <person name="Zhou Y."/>
        </authorList>
    </citation>
    <scope>NUCLEOTIDE SEQUENCE</scope>
    <source>
        <strain evidence="4">CGMCC 4.7398</strain>
    </source>
</reference>
<evidence type="ECO:0000256" key="1">
    <source>
        <dbReference type="ARBA" id="ARBA00022679"/>
    </source>
</evidence>
<comment type="caution">
    <text evidence="4">The sequence shown here is derived from an EMBL/GenBank/DDBJ whole genome shotgun (WGS) entry which is preliminary data.</text>
</comment>
<feature type="domain" description="N-acetyltransferase" evidence="3">
    <location>
        <begin position="7"/>
        <end position="156"/>
    </location>
</feature>
<proteinExistence type="predicted"/>
<dbReference type="GO" id="GO:0008080">
    <property type="term" value="F:N-acetyltransferase activity"/>
    <property type="evidence" value="ECO:0007669"/>
    <property type="project" value="TreeGrafter"/>
</dbReference>
<protein>
    <submittedName>
        <fullName evidence="4">N-acetyltransferase GCN5</fullName>
    </submittedName>
</protein>
<gene>
    <name evidence="4" type="ORF">GCM10017772_36590</name>
</gene>
<dbReference type="Gene3D" id="3.40.630.30">
    <property type="match status" value="1"/>
</dbReference>
<evidence type="ECO:0000313" key="5">
    <source>
        <dbReference type="Proteomes" id="UP000627369"/>
    </source>
</evidence>
<dbReference type="EMBL" id="BNAS01000005">
    <property type="protein sequence ID" value="GHH76871.1"/>
    <property type="molecule type" value="Genomic_DNA"/>
</dbReference>
<dbReference type="InterPro" id="IPR000182">
    <property type="entry name" value="GNAT_dom"/>
</dbReference>
<keyword evidence="1" id="KW-0808">Transferase</keyword>
<reference evidence="4" key="1">
    <citation type="journal article" date="2014" name="Int. J. Syst. Evol. Microbiol.">
        <title>Complete genome sequence of Corynebacterium casei LMG S-19264T (=DSM 44701T), isolated from a smear-ripened cheese.</title>
        <authorList>
            <consortium name="US DOE Joint Genome Institute (JGI-PGF)"/>
            <person name="Walter F."/>
            <person name="Albersmeier A."/>
            <person name="Kalinowski J."/>
            <person name="Ruckert C."/>
        </authorList>
    </citation>
    <scope>NUCLEOTIDE SEQUENCE</scope>
    <source>
        <strain evidence="4">CGMCC 4.7398</strain>
    </source>
</reference>
<sequence length="156" mass="17088">MTAPAAVRVRHVGPADLPDVARMATEHTRYEQAAPPPADLAQRLETLLFGTATPRLRCFVAERDSSALVGYASCAPELSTWDGAEYLHMDCLFVREGNRGLGIGPMLVNAVLAEARALGLGEVQWQTPPWNSDAIRFYDRMGATAKEKRRYSLSVS</sequence>
<name>A0A919KZ02_9MICO</name>
<dbReference type="RefSeq" id="WP_189670681.1">
    <property type="nucleotide sequence ID" value="NZ_BNAS01000005.1"/>
</dbReference>
<dbReference type="AlphaFoldDB" id="A0A919KZ02"/>
<dbReference type="PANTHER" id="PTHR10545:SF29">
    <property type="entry name" value="GH14572P-RELATED"/>
    <property type="match status" value="1"/>
</dbReference>
<dbReference type="SUPFAM" id="SSF55729">
    <property type="entry name" value="Acyl-CoA N-acyltransferases (Nat)"/>
    <property type="match status" value="1"/>
</dbReference>
<dbReference type="InterPro" id="IPR016181">
    <property type="entry name" value="Acyl_CoA_acyltransferase"/>
</dbReference>
<organism evidence="4 5">
    <name type="scientific">Promicromonospora soli</name>
    <dbReference type="NCBI Taxonomy" id="2035533"/>
    <lineage>
        <taxon>Bacteria</taxon>
        <taxon>Bacillati</taxon>
        <taxon>Actinomycetota</taxon>
        <taxon>Actinomycetes</taxon>
        <taxon>Micrococcales</taxon>
        <taxon>Promicromonosporaceae</taxon>
        <taxon>Promicromonospora</taxon>
    </lineage>
</organism>
<evidence type="ECO:0000313" key="4">
    <source>
        <dbReference type="EMBL" id="GHH76871.1"/>
    </source>
</evidence>
<dbReference type="Proteomes" id="UP000627369">
    <property type="component" value="Unassembled WGS sequence"/>
</dbReference>
<dbReference type="PROSITE" id="PS51186">
    <property type="entry name" value="GNAT"/>
    <property type="match status" value="1"/>
</dbReference>
<evidence type="ECO:0000256" key="2">
    <source>
        <dbReference type="ARBA" id="ARBA00023315"/>
    </source>
</evidence>